<name>A0A0J1EBX5_RHOIS</name>
<evidence type="ECO:0000313" key="2">
    <source>
        <dbReference type="Proteomes" id="UP000036367"/>
    </source>
</evidence>
<comment type="caution">
    <text evidence="1">The sequence shown here is derived from an EMBL/GenBank/DDBJ whole genome shotgun (WGS) entry which is preliminary data.</text>
</comment>
<sequence>MISLVAASFVFEEAGGFPSLWEGLIDEGTFRNDFGPFQMIAEGTEAVCATPLRRSQ</sequence>
<keyword evidence="2" id="KW-1185">Reference proteome</keyword>
<reference evidence="1" key="1">
    <citation type="submission" date="2015-05" db="EMBL/GenBank/DDBJ databases">
        <title>Permanent draft genome of Rhodopirellula islandicus K833.</title>
        <authorList>
            <person name="Kizina J."/>
            <person name="Richter M."/>
            <person name="Glockner F.O."/>
            <person name="Harder J."/>
        </authorList>
    </citation>
    <scope>NUCLEOTIDE SEQUENCE [LARGE SCALE GENOMIC DNA]</scope>
    <source>
        <strain evidence="1">K833</strain>
    </source>
</reference>
<dbReference type="AlphaFoldDB" id="A0A0J1EBX5"/>
<gene>
    <name evidence="1" type="ORF">RISK_004840</name>
</gene>
<accession>A0A0J1EBX5</accession>
<organism evidence="1 2">
    <name type="scientific">Rhodopirellula islandica</name>
    <dbReference type="NCBI Taxonomy" id="595434"/>
    <lineage>
        <taxon>Bacteria</taxon>
        <taxon>Pseudomonadati</taxon>
        <taxon>Planctomycetota</taxon>
        <taxon>Planctomycetia</taxon>
        <taxon>Pirellulales</taxon>
        <taxon>Pirellulaceae</taxon>
        <taxon>Rhodopirellula</taxon>
    </lineage>
</organism>
<dbReference type="EMBL" id="LECT01000041">
    <property type="protein sequence ID" value="KLU03074.1"/>
    <property type="molecule type" value="Genomic_DNA"/>
</dbReference>
<protein>
    <submittedName>
        <fullName evidence="1">Uncharacterized protein</fullName>
    </submittedName>
</protein>
<dbReference type="Proteomes" id="UP000036367">
    <property type="component" value="Unassembled WGS sequence"/>
</dbReference>
<dbReference type="STRING" id="595434.RISK_004840"/>
<proteinExistence type="predicted"/>
<dbReference type="PATRIC" id="fig|595434.4.peg.4596"/>
<evidence type="ECO:0000313" key="1">
    <source>
        <dbReference type="EMBL" id="KLU03074.1"/>
    </source>
</evidence>